<feature type="transmembrane region" description="Helical" evidence="6">
    <location>
        <begin position="276"/>
        <end position="292"/>
    </location>
</feature>
<dbReference type="EMBL" id="JAUZVZ010000007">
    <property type="protein sequence ID" value="MDP4535756.1"/>
    <property type="molecule type" value="Genomic_DNA"/>
</dbReference>
<evidence type="ECO:0000313" key="9">
    <source>
        <dbReference type="Proteomes" id="UP001231616"/>
    </source>
</evidence>
<sequence>MGAIAALTTACCWAVAARLYRQLGASFSPVTLNFWKGLISLAILLPLSPALPFSPAWISASPLSTSQLMMLLLSGAIGIGLGDTCFFLALNRIGDRLSLLVAETLAPLLTAIFAIIWLMELLSWQQWLGIACILLAVDMVLRLQRRQQPQQLWSGYSFAALAALCQAIGAVISRDVFLHSSIDVASASSWRLLGGMAIIVPMLLFSRTRLLPRPHHQLRPWLILLAATLIGTTAAIYLQMLAFSHSKAAIVQTLLATSVILSLLLARALGDTLPKGSLLWTLTALLGVGLLLG</sequence>
<evidence type="ECO:0000256" key="1">
    <source>
        <dbReference type="ARBA" id="ARBA00004141"/>
    </source>
</evidence>
<feature type="transmembrane region" description="Helical" evidence="6">
    <location>
        <begin position="153"/>
        <end position="172"/>
    </location>
</feature>
<evidence type="ECO:0000256" key="4">
    <source>
        <dbReference type="ARBA" id="ARBA00022989"/>
    </source>
</evidence>
<accession>A0ABT9GXH1</accession>
<evidence type="ECO:0000313" key="8">
    <source>
        <dbReference type="EMBL" id="MDP4535756.1"/>
    </source>
</evidence>
<protein>
    <submittedName>
        <fullName evidence="8">DMT family transporter</fullName>
    </submittedName>
</protein>
<feature type="transmembrane region" description="Helical" evidence="6">
    <location>
        <begin position="192"/>
        <end position="210"/>
    </location>
</feature>
<organism evidence="8 9">
    <name type="scientific">Alkalimonas collagenimarina</name>
    <dbReference type="NCBI Taxonomy" id="400390"/>
    <lineage>
        <taxon>Bacteria</taxon>
        <taxon>Pseudomonadati</taxon>
        <taxon>Pseudomonadota</taxon>
        <taxon>Gammaproteobacteria</taxon>
        <taxon>Alkalimonas</taxon>
    </lineage>
</organism>
<dbReference type="Proteomes" id="UP001231616">
    <property type="component" value="Unassembled WGS sequence"/>
</dbReference>
<feature type="transmembrane region" description="Helical" evidence="6">
    <location>
        <begin position="97"/>
        <end position="118"/>
    </location>
</feature>
<feature type="transmembrane region" description="Helical" evidence="6">
    <location>
        <begin position="249"/>
        <end position="269"/>
    </location>
</feature>
<dbReference type="InterPro" id="IPR000620">
    <property type="entry name" value="EamA_dom"/>
</dbReference>
<comment type="similarity">
    <text evidence="2">Belongs to the EamA transporter family.</text>
</comment>
<evidence type="ECO:0000256" key="5">
    <source>
        <dbReference type="ARBA" id="ARBA00023136"/>
    </source>
</evidence>
<dbReference type="PANTHER" id="PTHR32322:SF2">
    <property type="entry name" value="EAMA DOMAIN-CONTAINING PROTEIN"/>
    <property type="match status" value="1"/>
</dbReference>
<evidence type="ECO:0000256" key="2">
    <source>
        <dbReference type="ARBA" id="ARBA00007362"/>
    </source>
</evidence>
<feature type="domain" description="EamA" evidence="7">
    <location>
        <begin position="1"/>
        <end position="140"/>
    </location>
</feature>
<reference evidence="8 9" key="1">
    <citation type="submission" date="2023-08" db="EMBL/GenBank/DDBJ databases">
        <authorList>
            <person name="Joshi A."/>
            <person name="Thite S."/>
        </authorList>
    </citation>
    <scope>NUCLEOTIDE SEQUENCE [LARGE SCALE GENOMIC DNA]</scope>
    <source>
        <strain evidence="8 9">AC40</strain>
    </source>
</reference>
<proteinExistence type="inferred from homology"/>
<evidence type="ECO:0000256" key="3">
    <source>
        <dbReference type="ARBA" id="ARBA00022692"/>
    </source>
</evidence>
<evidence type="ECO:0000259" key="7">
    <source>
        <dbReference type="Pfam" id="PF00892"/>
    </source>
</evidence>
<feature type="transmembrane region" description="Helical" evidence="6">
    <location>
        <begin position="222"/>
        <end position="243"/>
    </location>
</feature>
<keyword evidence="4 6" id="KW-1133">Transmembrane helix</keyword>
<feature type="transmembrane region" description="Helical" evidence="6">
    <location>
        <begin position="68"/>
        <end position="90"/>
    </location>
</feature>
<feature type="transmembrane region" description="Helical" evidence="6">
    <location>
        <begin position="124"/>
        <end position="141"/>
    </location>
</feature>
<evidence type="ECO:0000256" key="6">
    <source>
        <dbReference type="SAM" id="Phobius"/>
    </source>
</evidence>
<gene>
    <name evidence="8" type="ORF">Q3O60_06125</name>
</gene>
<feature type="domain" description="EamA" evidence="7">
    <location>
        <begin position="154"/>
        <end position="292"/>
    </location>
</feature>
<comment type="caution">
    <text evidence="8">The sequence shown here is derived from an EMBL/GenBank/DDBJ whole genome shotgun (WGS) entry which is preliminary data.</text>
</comment>
<dbReference type="InterPro" id="IPR037185">
    <property type="entry name" value="EmrE-like"/>
</dbReference>
<keyword evidence="5 6" id="KW-0472">Membrane</keyword>
<keyword evidence="9" id="KW-1185">Reference proteome</keyword>
<dbReference type="PANTHER" id="PTHR32322">
    <property type="entry name" value="INNER MEMBRANE TRANSPORTER"/>
    <property type="match status" value="1"/>
</dbReference>
<comment type="subcellular location">
    <subcellularLocation>
        <location evidence="1">Membrane</location>
        <topology evidence="1">Multi-pass membrane protein</topology>
    </subcellularLocation>
</comment>
<dbReference type="InterPro" id="IPR050638">
    <property type="entry name" value="AA-Vitamin_Transporters"/>
</dbReference>
<name>A0ABT9GXH1_9GAMM</name>
<keyword evidence="3 6" id="KW-0812">Transmembrane</keyword>
<dbReference type="SUPFAM" id="SSF103481">
    <property type="entry name" value="Multidrug resistance efflux transporter EmrE"/>
    <property type="match status" value="2"/>
</dbReference>
<dbReference type="Pfam" id="PF00892">
    <property type="entry name" value="EamA"/>
    <property type="match status" value="2"/>
</dbReference>